<dbReference type="Proteomes" id="UP000619479">
    <property type="component" value="Unassembled WGS sequence"/>
</dbReference>
<dbReference type="AlphaFoldDB" id="A0A919M8A4"/>
<comment type="caution">
    <text evidence="1">The sequence shown here is derived from an EMBL/GenBank/DDBJ whole genome shotgun (WGS) entry which is preliminary data.</text>
</comment>
<proteinExistence type="predicted"/>
<dbReference type="EMBL" id="BOMH01000064">
    <property type="protein sequence ID" value="GID69622.1"/>
    <property type="molecule type" value="Genomic_DNA"/>
</dbReference>
<gene>
    <name evidence="1" type="ORF">Acy02nite_75030</name>
</gene>
<keyword evidence="2" id="KW-1185">Reference proteome</keyword>
<sequence>MTEVNGYVQGLQERLVADGCTVTHEKLGDRTVLVGYKSKIKALTKQHVFTVVDTADHVTEPILRGFTDAAVTLATDRKGQWRGMQSGVIVLPILVATGVDEAAVAVTQKSYSLGSGGFAVMAQPAVVDVTAGRVWTFRGTRLWGYAFNSLIKKTYQRYLP</sequence>
<evidence type="ECO:0000313" key="1">
    <source>
        <dbReference type="EMBL" id="GID69622.1"/>
    </source>
</evidence>
<dbReference type="RefSeq" id="WP_203752276.1">
    <property type="nucleotide sequence ID" value="NZ_BAAAUC010000075.1"/>
</dbReference>
<evidence type="ECO:0000313" key="2">
    <source>
        <dbReference type="Proteomes" id="UP000619479"/>
    </source>
</evidence>
<protein>
    <submittedName>
        <fullName evidence="1">Uncharacterized protein</fullName>
    </submittedName>
</protein>
<organism evidence="1 2">
    <name type="scientific">Actinoplanes cyaneus</name>
    <dbReference type="NCBI Taxonomy" id="52696"/>
    <lineage>
        <taxon>Bacteria</taxon>
        <taxon>Bacillati</taxon>
        <taxon>Actinomycetota</taxon>
        <taxon>Actinomycetes</taxon>
        <taxon>Micromonosporales</taxon>
        <taxon>Micromonosporaceae</taxon>
        <taxon>Actinoplanes</taxon>
    </lineage>
</organism>
<accession>A0A919M8A4</accession>
<name>A0A919M8A4_9ACTN</name>
<reference evidence="1" key="1">
    <citation type="submission" date="2021-01" db="EMBL/GenBank/DDBJ databases">
        <title>Whole genome shotgun sequence of Actinoplanes cyaneus NBRC 14990.</title>
        <authorList>
            <person name="Komaki H."/>
            <person name="Tamura T."/>
        </authorList>
    </citation>
    <scope>NUCLEOTIDE SEQUENCE</scope>
    <source>
        <strain evidence="1">NBRC 14990</strain>
    </source>
</reference>